<organism evidence="13">
    <name type="scientific">Triticum aestivum</name>
    <name type="common">Wheat</name>
    <dbReference type="NCBI Taxonomy" id="4565"/>
    <lineage>
        <taxon>Eukaryota</taxon>
        <taxon>Viridiplantae</taxon>
        <taxon>Streptophyta</taxon>
        <taxon>Embryophyta</taxon>
        <taxon>Tracheophyta</taxon>
        <taxon>Spermatophyta</taxon>
        <taxon>Magnoliopsida</taxon>
        <taxon>Liliopsida</taxon>
        <taxon>Poales</taxon>
        <taxon>Poaceae</taxon>
        <taxon>BOP clade</taxon>
        <taxon>Pooideae</taxon>
        <taxon>Triticodae</taxon>
        <taxon>Triticeae</taxon>
        <taxon>Triticinae</taxon>
        <taxon>Triticum</taxon>
    </lineage>
</organism>
<dbReference type="GO" id="GO:0031965">
    <property type="term" value="C:nuclear membrane"/>
    <property type="evidence" value="ECO:0007669"/>
    <property type="project" value="UniProtKB-SubCell"/>
</dbReference>
<feature type="transmembrane region" description="Helical" evidence="10">
    <location>
        <begin position="1874"/>
        <end position="1894"/>
    </location>
</feature>
<dbReference type="EnsemblPlants" id="TraesCS5A02G370100.1">
    <property type="protein sequence ID" value="TraesCS5A02G370100.1"/>
    <property type="gene ID" value="TraesCS5A02G370100"/>
</dbReference>
<evidence type="ECO:0000256" key="6">
    <source>
        <dbReference type="ARBA" id="ARBA00023136"/>
    </source>
</evidence>
<keyword evidence="4 11" id="KW-0732">Signal</keyword>
<dbReference type="InterPro" id="IPR045197">
    <property type="entry name" value="NUP210-like"/>
</dbReference>
<dbReference type="Gramene" id="TraesROB_scaffold_034923_01G000100.1">
    <property type="protein sequence ID" value="TraesROB_scaffold_034923_01G000100.1"/>
    <property type="gene ID" value="TraesROB_scaffold_034923_01G000100"/>
</dbReference>
<keyword evidence="5 10" id="KW-1133">Transmembrane helix</keyword>
<dbReference type="Gramene" id="TraesWEE_scaffold_077829_01G000100.1">
    <property type="protein sequence ID" value="TraesWEE_scaffold_077829_01G000100.1"/>
    <property type="gene ID" value="TraesWEE_scaffold_077829_01G000100"/>
</dbReference>
<dbReference type="PANTHER" id="PTHR23019">
    <property type="entry name" value="NUCLEAR PORE MEMBRANE GLYCOPROTEIN GP210-RELATED"/>
    <property type="match status" value="1"/>
</dbReference>
<gene>
    <name evidence="13" type="primary">LOC123104875</name>
</gene>
<feature type="chain" id="PRO_5017297100" description="BIG2 domain-containing protein" evidence="11">
    <location>
        <begin position="24"/>
        <end position="1967"/>
    </location>
</feature>
<dbReference type="Gramene" id="TraesJAG5A03G02724650.1">
    <property type="protein sequence ID" value="TraesJAG5A03G02724650.1"/>
    <property type="gene ID" value="TraesJAG5A03G02724650"/>
</dbReference>
<dbReference type="GeneID" id="123104875"/>
<feature type="signal peptide" evidence="11">
    <location>
        <begin position="1"/>
        <end position="23"/>
    </location>
</feature>
<keyword evidence="7" id="KW-0325">Glycoprotein</keyword>
<evidence type="ECO:0000256" key="4">
    <source>
        <dbReference type="ARBA" id="ARBA00022729"/>
    </source>
</evidence>
<evidence type="ECO:0000256" key="11">
    <source>
        <dbReference type="SAM" id="SignalP"/>
    </source>
</evidence>
<dbReference type="InterPro" id="IPR008964">
    <property type="entry name" value="Invasin/intimin_cell_adhesion"/>
</dbReference>
<reference evidence="13" key="1">
    <citation type="submission" date="2018-08" db="EMBL/GenBank/DDBJ databases">
        <authorList>
            <person name="Rossello M."/>
        </authorList>
    </citation>
    <scope>NUCLEOTIDE SEQUENCE [LARGE SCALE GENOMIC DNA]</scope>
    <source>
        <strain evidence="13">cv. Chinese Spring</strain>
    </source>
</reference>
<dbReference type="STRING" id="4565.A0A3B6KL99"/>
<dbReference type="Pfam" id="PF24427">
    <property type="entry name" value="Ig_GP210_16th"/>
    <property type="match status" value="1"/>
</dbReference>
<dbReference type="InterPro" id="IPR055096">
    <property type="entry name" value="Ig_NUP210_1st"/>
</dbReference>
<evidence type="ECO:0000256" key="9">
    <source>
        <dbReference type="SAM" id="MobiDB-lite"/>
    </source>
</evidence>
<dbReference type="InterPro" id="IPR055099">
    <property type="entry name" value="Ig_NUP210_7th"/>
</dbReference>
<comment type="subcellular location">
    <subcellularLocation>
        <location evidence="1">Nucleus membrane</location>
        <topology evidence="1">Single-pass membrane protein</topology>
    </subcellularLocation>
</comment>
<evidence type="ECO:0000256" key="5">
    <source>
        <dbReference type="ARBA" id="ARBA00022989"/>
    </source>
</evidence>
<reference evidence="13" key="2">
    <citation type="submission" date="2018-10" db="UniProtKB">
        <authorList>
            <consortium name="EnsemblPlants"/>
        </authorList>
    </citation>
    <scope>IDENTIFICATION</scope>
</reference>
<proteinExistence type="inferred from homology"/>
<name>A0A3B6KL99_WHEAT</name>
<evidence type="ECO:0000256" key="7">
    <source>
        <dbReference type="ARBA" id="ARBA00023180"/>
    </source>
</evidence>
<dbReference type="Gramene" id="TraesJUL5A03G02742430.1">
    <property type="protein sequence ID" value="TraesJUL5A03G02742430.1"/>
    <property type="gene ID" value="TraesJUL5A03G02742430"/>
</dbReference>
<sequence>MAARPAVAAAAAAAVALVVAASALLCASAAAAAAGGPHMADLSVLLPPRMTRPVEYRLVGGDGCFTWSLDHHDIISVRPEYNDSSRCSTSARLASIAPYSGRKETSVYATDIISGITIHCKVFVDKISRIRIFHHSVKIDLDEIATLRVHAFDDEENVFSTLVGLQFMWQLTPTTLDNSNHHLAHIPLKETHLSDCSGFCVEMNARFELEDRDLGSDFFVVKGVGIGQEVVSAQLFEPQFEHVSDTITLTVAEAMSLEPPSPVLVTLGVLVNFKLKIFRQKIAQVVNLPSQYHLWHVKNSSVAQVDSSLGVVHTLSLGFTDVVVEDTRVSGHQQVSSLRVVIPRTLFLYLVPVMDDSGHFHGITSIPSSEVWYVFPGQKYMVLAKAFAEGFDAREIFITEENNLRLESSTVELWNLSQVPDNSLGSYEVQTSRLLFPISQGEGYLVAALTYQAEASGSAKVLKLLQKVNVCSKVKATWDEGTDNSNIIYLPWVPGVYQEVELMAVGGCGKTPEDYKLFSSDESVVSVSDSHTVRAKKPGQAVIKVVSTFDFLNFDEIIIEVSSPSALAILPIFPVEVAVGTQLHAAVAFKTSNGHPYSRCDYFNAFIRWSLLSENQTFEVVDASEALTVEALKHHSGSSAQYGNPCAWISLNASAAGRATIVATFSSESDSYFETFNEPIFLKATSKVSAYYPLLVLQAGNGNQFGGYWVDLSRLQSGIQNMGNNSPMELYLVPGSTMDVFLFGGPEQWDKVVDFVETVDVVGALENYIIGSTAVQKISSGLYRVSCQSKGIFKLLFSRGNMIGKDHPVPAVAKSELSIVCDLPSAVTLIANENENRLDILEAASKADRSPNRLQVSPVVISNGRSIRLAAAGVHQNGRFFSNSSSLCLRWEVTECEGLAYLDQDEDAEMLEQSSWERFLVLHNSTGMCTARATVIGFSSRIASKTREEHMFLPSEHDNLTDAIQLQIVSSLRVTPAYVLLVSHREAQETLAVSGGTCFLDASTNDTHVVQIVQHPGKALCSQLILGARGLGSAVVTIQDIGLSPRVSTSSLVRVANVDWIQILSEEHISIMEGTTKDFQISAGTQDGQVFGDSQYKYMGIEVHLGDEILDHVNPSESLDGPKFSVKAAKTGTTSLYVSTKQRSGQRVLSQVINVEVYKPLRIHPEYIYLTPGASFVLSVKGGPKIGVSIEYTSLNVGTLEVQSATGKLSAKTVGNSTVRAAVLANGGTVICEAFGRVEVGIPVAMALSTQSDRLCVGCSMPVYPSVPKGDPFSFYETCQSYTWMIADQKVVTFQSARSWQNGLDQGLYSEGKTYPWLSNGSSNAFINHVIGRSAGKTKISISVTCDFSLHGSSGSVSYDASKTILVVPDPPLARGLPITWLLPPFYTTTDLLPRSVNSFGEQDSNGLDTTIGYSLLRSSGRSDPAMQNANAIDGSKIRTGESNAIDCIQAKDHSTGRTEIASCLRVAEVAQVRVAAAESSIQTAYLSVNDKVELDVKYADELGYTFSEALGVAPVKIETNYPDVLSIVMPRDVNGTYGAHQRFVLQARSHGTALVRLHINHPSRKSDFIMVSVGARMYPRDVVIHSGQHLNFTIIGDRMDARGPGQWLSTNEKVMHVNQITGEAHACGEGIAEVIFKGPNLKLRTTVNVLKVNQIVVDAPAEILTNAAAPPDGYKFSVKLSDSAGHSTESSVNQINAPFDCKVEPSFVGFVEPWSDRAVKKSYCVFHPYSPAQLLPVKSNPKDGILHISVRANLKEDSMVTGSAHALFVKGFYIKEPGMLNLTPSCNHSVIIIGGNTDVELFWSAKDLMSVSLVDTNENIGGPSQVVYRVEALKRQPFADKVTIILPATGQTEELEVNYVTGDRTEPSSSSGLTTFGLILTCIIVPAGTLWVIMKLLEKPARQAPPRHAPAPAAGPAAAPDPASPAIGEFSPRTPQPFMEYVRKTVDDTPYYKRDARRRFNPQNTY</sequence>
<evidence type="ECO:0000256" key="3">
    <source>
        <dbReference type="ARBA" id="ARBA00022692"/>
    </source>
</evidence>
<dbReference type="SMART" id="SM00635">
    <property type="entry name" value="BID_2"/>
    <property type="match status" value="2"/>
</dbReference>
<evidence type="ECO:0000256" key="2">
    <source>
        <dbReference type="ARBA" id="ARBA00007313"/>
    </source>
</evidence>
<feature type="compositionally biased region" description="Low complexity" evidence="9">
    <location>
        <begin position="1904"/>
        <end position="1927"/>
    </location>
</feature>
<keyword evidence="8" id="KW-0539">Nucleus</keyword>
<protein>
    <recommendedName>
        <fullName evidence="12">BIG2 domain-containing protein</fullName>
    </recommendedName>
</protein>
<evidence type="ECO:0000259" key="12">
    <source>
        <dbReference type="SMART" id="SM00635"/>
    </source>
</evidence>
<dbReference type="SUPFAM" id="SSF49373">
    <property type="entry name" value="Invasin/intimin cell-adhesion fragments"/>
    <property type="match status" value="1"/>
</dbReference>
<evidence type="ECO:0000313" key="13">
    <source>
        <dbReference type="EnsemblPlants" id="TraesCS5A02G370100.1"/>
    </source>
</evidence>
<dbReference type="OMA" id="HNMYEGT"/>
<dbReference type="InterPro" id="IPR055097">
    <property type="entry name" value="Ig_NUP210_2nd"/>
</dbReference>
<dbReference type="PANTHER" id="PTHR23019:SF0">
    <property type="entry name" value="NUCLEAR PORE MEMBRANE GLYCOPROTEIN 210"/>
    <property type="match status" value="1"/>
</dbReference>
<dbReference type="InterPro" id="IPR056233">
    <property type="entry name" value="Ig_GP210_16th"/>
</dbReference>
<keyword evidence="3 10" id="KW-0812">Transmembrane</keyword>
<evidence type="ECO:0000256" key="10">
    <source>
        <dbReference type="SAM" id="Phobius"/>
    </source>
</evidence>
<dbReference type="SMR" id="A0A3B6KL99"/>
<accession>A0A3B6KL99</accession>
<evidence type="ECO:0000256" key="1">
    <source>
        <dbReference type="ARBA" id="ARBA00004590"/>
    </source>
</evidence>
<dbReference type="RefSeq" id="XP_044382736.1">
    <property type="nucleotide sequence ID" value="XM_044526801.1"/>
</dbReference>
<dbReference type="InterPro" id="IPR056232">
    <property type="entry name" value="Ig_GP210_15th"/>
</dbReference>
<dbReference type="Pfam" id="PF22962">
    <property type="entry name" value="Ig_NUP210_7th"/>
    <property type="match status" value="1"/>
</dbReference>
<dbReference type="Pfam" id="PF22967">
    <property type="entry name" value="Ig_NUP210_1st"/>
    <property type="match status" value="1"/>
</dbReference>
<dbReference type="InterPro" id="IPR003343">
    <property type="entry name" value="Big_2"/>
</dbReference>
<dbReference type="Gramene" id="TraesCS5A03G0890500.1">
    <property type="protein sequence ID" value="TraesCS5A03G0890500.1.CDS"/>
    <property type="gene ID" value="TraesCS5A03G0890500"/>
</dbReference>
<dbReference type="KEGG" id="taes:123104875"/>
<dbReference type="Gramene" id="TraesMAC5A03G02721530.1">
    <property type="protein sequence ID" value="TraesMAC5A03G02721530.1"/>
    <property type="gene ID" value="TraesMAC5A03G02721530"/>
</dbReference>
<feature type="domain" description="BIG2" evidence="12">
    <location>
        <begin position="1157"/>
        <end position="1233"/>
    </location>
</feature>
<dbReference type="Pfam" id="PF22969">
    <property type="entry name" value="Ig_NUP210_2nd"/>
    <property type="match status" value="1"/>
</dbReference>
<evidence type="ECO:0000256" key="8">
    <source>
        <dbReference type="ARBA" id="ARBA00023242"/>
    </source>
</evidence>
<feature type="domain" description="BIG2" evidence="12">
    <location>
        <begin position="483"/>
        <end position="556"/>
    </location>
</feature>
<feature type="region of interest" description="Disordered" evidence="9">
    <location>
        <begin position="1904"/>
        <end position="1939"/>
    </location>
</feature>
<comment type="similarity">
    <text evidence="2">Belongs to the NUP210 family.</text>
</comment>
<dbReference type="Gramene" id="TraesCS5A02G370100.1">
    <property type="protein sequence ID" value="TraesCS5A02G370100.1"/>
    <property type="gene ID" value="TraesCS5A02G370100"/>
</dbReference>
<dbReference type="Proteomes" id="UP000019116">
    <property type="component" value="Chromosome 5A"/>
</dbReference>
<keyword evidence="14" id="KW-1185">Reference proteome</keyword>
<evidence type="ECO:0000313" key="14">
    <source>
        <dbReference type="Proteomes" id="UP000019116"/>
    </source>
</evidence>
<dbReference type="Pfam" id="PF24425">
    <property type="entry name" value="Ig_GP210_15th"/>
    <property type="match status" value="1"/>
</dbReference>
<keyword evidence="6 10" id="KW-0472">Membrane</keyword>